<dbReference type="Pfam" id="PF11749">
    <property type="entry name" value="DUF3305"/>
    <property type="match status" value="1"/>
</dbReference>
<evidence type="ECO:0000313" key="2">
    <source>
        <dbReference type="EMBL" id="WBL82585.1"/>
    </source>
</evidence>
<accession>A0ABY7N006</accession>
<feature type="compositionally biased region" description="Basic and acidic residues" evidence="1">
    <location>
        <begin position="162"/>
        <end position="172"/>
    </location>
</feature>
<dbReference type="InterPro" id="IPR021736">
    <property type="entry name" value="DUF3305"/>
</dbReference>
<evidence type="ECO:0000313" key="3">
    <source>
        <dbReference type="Proteomes" id="UP001179614"/>
    </source>
</evidence>
<proteinExistence type="predicted"/>
<gene>
    <name evidence="2" type="ORF">I3J27_14420</name>
</gene>
<keyword evidence="3" id="KW-1185">Reference proteome</keyword>
<name>A0ABY7N006_9BRAD</name>
<evidence type="ECO:0000256" key="1">
    <source>
        <dbReference type="SAM" id="MobiDB-lite"/>
    </source>
</evidence>
<feature type="region of interest" description="Disordered" evidence="1">
    <location>
        <begin position="149"/>
        <end position="172"/>
    </location>
</feature>
<organism evidence="2 3">
    <name type="scientific">Bradyrhizobium xenonodulans</name>
    <dbReference type="NCBI Taxonomy" id="2736875"/>
    <lineage>
        <taxon>Bacteria</taxon>
        <taxon>Pseudomonadati</taxon>
        <taxon>Pseudomonadota</taxon>
        <taxon>Alphaproteobacteria</taxon>
        <taxon>Hyphomicrobiales</taxon>
        <taxon>Nitrobacteraceae</taxon>
        <taxon>Bradyrhizobium</taxon>
    </lineage>
</organism>
<dbReference type="EMBL" id="CP089391">
    <property type="protein sequence ID" value="WBL82585.1"/>
    <property type="molecule type" value="Genomic_DNA"/>
</dbReference>
<reference evidence="2" key="1">
    <citation type="submission" date="2021-12" db="EMBL/GenBank/DDBJ databases">
        <title>Bradyrhizobium xenonodulans sp. nov.</title>
        <authorList>
            <person name="Claassens R."/>
            <person name="Venter S.N."/>
            <person name="Beukes C.W."/>
            <person name="Stepkowski T."/>
            <person name="Steenkamp E.T."/>
        </authorList>
    </citation>
    <scope>NUCLEOTIDE SEQUENCE</scope>
    <source>
        <strain evidence="2">14AB</strain>
    </source>
</reference>
<protein>
    <submittedName>
        <fullName evidence="2">DUF3305 domain-containing protein</fullName>
    </submittedName>
</protein>
<sequence>MMSATLPILRIPVGIVVERRKMASPWGDFIWRSAAVLPDKPDTKPWTILREQGGTTWFYAGSATVDLYVSETARYRDNVASGAPSIWVVLSPSGGPWPYAIAAATADPAEGEGFTEAADNLVEAVPMPEAVREVIESFIAEHHVEREFVKRERRRANPEALARGRHEGGKND</sequence>
<dbReference type="Proteomes" id="UP001179614">
    <property type="component" value="Chromosome"/>
</dbReference>